<feature type="transmembrane region" description="Helical" evidence="6">
    <location>
        <begin position="548"/>
        <end position="566"/>
    </location>
</feature>
<dbReference type="EMBL" id="RZHH01000002">
    <property type="protein sequence ID" value="RYJ14935.1"/>
    <property type="molecule type" value="Genomic_DNA"/>
</dbReference>
<dbReference type="SUPFAM" id="SSF55486">
    <property type="entry name" value="Metalloproteases ('zincins'), catalytic domain"/>
    <property type="match status" value="1"/>
</dbReference>
<accession>A0A482TPU7</accession>
<dbReference type="InterPro" id="IPR059100">
    <property type="entry name" value="TSP3_bac"/>
</dbReference>
<gene>
    <name evidence="7" type="ORF">ELS19_13860</name>
</gene>
<keyword evidence="6" id="KW-0812">Transmembrane</keyword>
<proteinExistence type="predicted"/>
<sequence length="567" mass="60878">MNVSVRRVLLALCIVVSLLASGGTAFAADTTIDETQTVERDGTNVRLTLTYDIPDSVTELTVEVPALSGGDYEVARTAHVERLNQTRFKWTGGPDPVIVLTAHISDPPIERVQSVVGADDWAFAALPQTGLSWRYRGDSVSATFDTAVSGEGYASETYAYLGPHRFASRTTDGPTVTVVAAPNTTSPEAMNETADHLQTLATEFDTGFQYDEVVTFIPPKSAFGPSDLAGRAVKHTILLRPRSVGTDTVGNVVSHEYVHTRLGAFFGSAEWLREGSAQYYGALLSVNAGVGSFEEFHSYVTTDKYADSGVVLRDTETWNSKFVPYQKGAHVLAALDAEIRVRTDGQQTLRDVFEKRSEEGYGELHDHEDFRRAVVDVTGDGSMADWVDTYVGTNATPPVPDDPSLYVNHPDADTDGDGMTDGEEAALGTDPFSADTDGDGLSDAVELAGATNATLADTDADALDDGRESELPTNATLADTDGDSVVDGRDDYPLNAEHTTVTPVPRSTETESVATTQSEPTPDTTPRRYGLEKWLFELGLPSDETAQGVALVVPVVVFLLIAVRLAH</sequence>
<dbReference type="InterPro" id="IPR027268">
    <property type="entry name" value="Peptidase_M4/M1_CTD_sf"/>
</dbReference>
<dbReference type="Pfam" id="PF18884">
    <property type="entry name" value="TSP3_bac"/>
    <property type="match status" value="2"/>
</dbReference>
<feature type="region of interest" description="Disordered" evidence="5">
    <location>
        <begin position="459"/>
        <end position="527"/>
    </location>
</feature>
<keyword evidence="4" id="KW-0106">Calcium</keyword>
<dbReference type="AlphaFoldDB" id="A0A482TPU7"/>
<evidence type="ECO:0000313" key="8">
    <source>
        <dbReference type="Proteomes" id="UP000294028"/>
    </source>
</evidence>
<evidence type="ECO:0000256" key="6">
    <source>
        <dbReference type="SAM" id="Phobius"/>
    </source>
</evidence>
<feature type="region of interest" description="Disordered" evidence="5">
    <location>
        <begin position="394"/>
        <end position="441"/>
    </location>
</feature>
<organism evidence="7 8">
    <name type="scientific">Halogeometricum borinquense</name>
    <dbReference type="NCBI Taxonomy" id="60847"/>
    <lineage>
        <taxon>Archaea</taxon>
        <taxon>Methanobacteriati</taxon>
        <taxon>Methanobacteriota</taxon>
        <taxon>Stenosarchaea group</taxon>
        <taxon>Halobacteria</taxon>
        <taxon>Halobacteriales</taxon>
        <taxon>Haloferacaceae</taxon>
        <taxon>Halogeometricum</taxon>
    </lineage>
</organism>
<keyword evidence="3" id="KW-0732">Signal</keyword>
<evidence type="ECO:0000256" key="2">
    <source>
        <dbReference type="ARBA" id="ARBA00022525"/>
    </source>
</evidence>
<name>A0A482TPU7_9EURY</name>
<comment type="subcellular location">
    <subcellularLocation>
        <location evidence="1">Secreted</location>
    </subcellularLocation>
</comment>
<evidence type="ECO:0008006" key="9">
    <source>
        <dbReference type="Google" id="ProtNLM"/>
    </source>
</evidence>
<evidence type="ECO:0000256" key="5">
    <source>
        <dbReference type="SAM" id="MobiDB-lite"/>
    </source>
</evidence>
<evidence type="ECO:0000256" key="4">
    <source>
        <dbReference type="ARBA" id="ARBA00022837"/>
    </source>
</evidence>
<evidence type="ECO:0000256" key="1">
    <source>
        <dbReference type="ARBA" id="ARBA00004613"/>
    </source>
</evidence>
<evidence type="ECO:0000313" key="7">
    <source>
        <dbReference type="EMBL" id="RYJ14935.1"/>
    </source>
</evidence>
<feature type="compositionally biased region" description="Acidic residues" evidence="5">
    <location>
        <begin position="413"/>
        <end position="424"/>
    </location>
</feature>
<reference evidence="7 8" key="1">
    <citation type="submission" date="2018-12" db="EMBL/GenBank/DDBJ databases">
        <title>Genome analysis provides insights into bioremediation potentialities of Halogeometricum borinquense strain N11.</title>
        <authorList>
            <person name="Najjari A."/>
            <person name="Youssef N."/>
            <person name="Fhoula I."/>
            <person name="Ben Dhia O."/>
            <person name="Mahjoubi M."/>
            <person name="Ouzari H.I."/>
            <person name="Cherif A."/>
        </authorList>
    </citation>
    <scope>NUCLEOTIDE SEQUENCE [LARGE SCALE GENOMIC DNA]</scope>
    <source>
        <strain evidence="7 8">N11</strain>
    </source>
</reference>
<dbReference type="RefSeq" id="WP_129785294.1">
    <property type="nucleotide sequence ID" value="NZ_RZHH01000002.1"/>
</dbReference>
<protein>
    <recommendedName>
        <fullName evidence="9">Peptidase M1 membrane alanine aminopeptidase domain-containing protein</fullName>
    </recommendedName>
</protein>
<evidence type="ECO:0000256" key="3">
    <source>
        <dbReference type="ARBA" id="ARBA00022729"/>
    </source>
</evidence>
<dbReference type="Gene3D" id="1.10.390.10">
    <property type="entry name" value="Neutral Protease Domain 2"/>
    <property type="match status" value="1"/>
</dbReference>
<dbReference type="Proteomes" id="UP000294028">
    <property type="component" value="Unassembled WGS sequence"/>
</dbReference>
<keyword evidence="2" id="KW-0964">Secreted</keyword>
<keyword evidence="6" id="KW-0472">Membrane</keyword>
<keyword evidence="6" id="KW-1133">Transmembrane helix</keyword>
<comment type="caution">
    <text evidence="7">The sequence shown here is derived from an EMBL/GenBank/DDBJ whole genome shotgun (WGS) entry which is preliminary data.</text>
</comment>
<feature type="compositionally biased region" description="Polar residues" evidence="5">
    <location>
        <begin position="497"/>
        <end position="524"/>
    </location>
</feature>